<dbReference type="Proteomes" id="UP000584325">
    <property type="component" value="Unassembled WGS sequence"/>
</dbReference>
<dbReference type="EMBL" id="CP040017">
    <property type="protein sequence ID" value="QCP14030.1"/>
    <property type="molecule type" value="Genomic_DNA"/>
</dbReference>
<sequence>MFQSDLFPVLGLEAVADSRHQWTALAVQPHDAAMPCASLLALLCQPDAQAALAPLDCIVSLANPLSLDAAQAALLPADRILLQVPAAALQDAAARKHCTVLADQGYRLLVEGEAGFHAAQAGIRGIAHGGKGLPSTLSLLSLPGPHWAHDVEDAARFATCRDAGMGWFSGPYARRRTADSGDGTSRKRLLSLLGLLAQDADSRELESVLKQDPALSYHLLKLVNSAAFGFTNPIHNFTQAINVLGRRQLQRWLQLLLYARPQQDGLPNLLLPEAARRAAQMEALCKMLGGDRDRQDMAFVVGVFALLDELLAMPMTEIVAALTLDLDVVGALLDRAGLFGAMLALVEQPVPDPAAISALGLTPEQFWHSQLHGWHWAIQVSRTI</sequence>
<name>A0A4P8HZA8_9BURK</name>
<dbReference type="OrthoDB" id="9804751at2"/>
<proteinExistence type="predicted"/>
<evidence type="ECO:0000313" key="5">
    <source>
        <dbReference type="Proteomes" id="UP000584325"/>
    </source>
</evidence>
<feature type="domain" description="HDOD" evidence="1">
    <location>
        <begin position="179"/>
        <end position="376"/>
    </location>
</feature>
<dbReference type="PROSITE" id="PS51833">
    <property type="entry name" value="HDOD"/>
    <property type="match status" value="1"/>
</dbReference>
<keyword evidence="4" id="KW-1185">Reference proteome</keyword>
<dbReference type="EMBL" id="JACHXS010000011">
    <property type="protein sequence ID" value="MBB3224106.1"/>
    <property type="molecule type" value="Genomic_DNA"/>
</dbReference>
<evidence type="ECO:0000313" key="2">
    <source>
        <dbReference type="EMBL" id="MBB3224106.1"/>
    </source>
</evidence>
<organism evidence="2 5">
    <name type="scientific">Pseudoduganella umbonata</name>
    <dbReference type="NCBI Taxonomy" id="864828"/>
    <lineage>
        <taxon>Bacteria</taxon>
        <taxon>Pseudomonadati</taxon>
        <taxon>Pseudomonadota</taxon>
        <taxon>Betaproteobacteria</taxon>
        <taxon>Burkholderiales</taxon>
        <taxon>Oxalobacteraceae</taxon>
        <taxon>Telluria group</taxon>
        <taxon>Pseudoduganella</taxon>
    </lineage>
</organism>
<reference evidence="3 4" key="1">
    <citation type="submission" date="2019-05" db="EMBL/GenBank/DDBJ databases">
        <title>Draft Genome Sequences of Six Type Strains of the Genus Massilia.</title>
        <authorList>
            <person name="Miess H."/>
            <person name="Frediansyhah A."/>
            <person name="Gross H."/>
        </authorList>
    </citation>
    <scope>NUCLEOTIDE SEQUENCE [LARGE SCALE GENOMIC DNA]</scope>
    <source>
        <strain evidence="3 4">DSMZ 26121</strain>
    </source>
</reference>
<dbReference type="RefSeq" id="WP_137316805.1">
    <property type="nucleotide sequence ID" value="NZ_CP040017.1"/>
</dbReference>
<dbReference type="AlphaFoldDB" id="A0A4P8HZA8"/>
<accession>A0A4P8HZA8</accession>
<dbReference type="Proteomes" id="UP000298763">
    <property type="component" value="Chromosome"/>
</dbReference>
<dbReference type="Pfam" id="PF08668">
    <property type="entry name" value="HDOD"/>
    <property type="match status" value="1"/>
</dbReference>
<evidence type="ECO:0000259" key="1">
    <source>
        <dbReference type="PROSITE" id="PS51833"/>
    </source>
</evidence>
<evidence type="ECO:0000313" key="4">
    <source>
        <dbReference type="Proteomes" id="UP000298763"/>
    </source>
</evidence>
<dbReference type="PANTHER" id="PTHR33525:SF4">
    <property type="entry name" value="CYCLIC DI-GMP PHOSPHODIESTERASE CDGJ"/>
    <property type="match status" value="1"/>
</dbReference>
<dbReference type="Gene3D" id="1.10.3210.10">
    <property type="entry name" value="Hypothetical protein af1432"/>
    <property type="match status" value="1"/>
</dbReference>
<dbReference type="InterPro" id="IPR052340">
    <property type="entry name" value="RNase_Y/CdgJ"/>
</dbReference>
<gene>
    <name evidence="3" type="ORF">FCL38_29150</name>
    <name evidence="2" type="ORF">FHS02_004965</name>
</gene>
<dbReference type="SUPFAM" id="SSF109604">
    <property type="entry name" value="HD-domain/PDEase-like"/>
    <property type="match status" value="1"/>
</dbReference>
<dbReference type="PANTHER" id="PTHR33525">
    <property type="match status" value="1"/>
</dbReference>
<protein>
    <submittedName>
        <fullName evidence="2">EAL and modified HD-GYP domain-containing signal transduction protein</fullName>
    </submittedName>
    <submittedName>
        <fullName evidence="3">HDOD domain-containing protein</fullName>
    </submittedName>
</protein>
<evidence type="ECO:0000313" key="3">
    <source>
        <dbReference type="EMBL" id="QCP14030.1"/>
    </source>
</evidence>
<reference evidence="2 5" key="2">
    <citation type="submission" date="2020-08" db="EMBL/GenBank/DDBJ databases">
        <title>Genomic Encyclopedia of Type Strains, Phase III (KMG-III): the genomes of soil and plant-associated and newly described type strains.</title>
        <authorList>
            <person name="Whitman W."/>
        </authorList>
    </citation>
    <scope>NUCLEOTIDE SEQUENCE [LARGE SCALE GENOMIC DNA]</scope>
    <source>
        <strain evidence="2 5">CECT 7753</strain>
    </source>
</reference>
<dbReference type="InterPro" id="IPR013976">
    <property type="entry name" value="HDOD"/>
</dbReference>